<name>A0ABD1SJS2_9LAMI</name>
<comment type="caution">
    <text evidence="1">The sequence shown here is derived from an EMBL/GenBank/DDBJ whole genome shotgun (WGS) entry which is preliminary data.</text>
</comment>
<gene>
    <name evidence="1" type="ORF">Fot_34824</name>
</gene>
<protein>
    <submittedName>
        <fullName evidence="1">Uncharacterized protein</fullName>
    </submittedName>
</protein>
<dbReference type="Proteomes" id="UP001604277">
    <property type="component" value="Unassembled WGS sequence"/>
</dbReference>
<reference evidence="2" key="1">
    <citation type="submission" date="2024-07" db="EMBL/GenBank/DDBJ databases">
        <title>Two chromosome-level genome assemblies of Korean endemic species Abeliophyllum distichum and Forsythia ovata (Oleaceae).</title>
        <authorList>
            <person name="Jang H."/>
        </authorList>
    </citation>
    <scope>NUCLEOTIDE SEQUENCE [LARGE SCALE GENOMIC DNA]</scope>
</reference>
<evidence type="ECO:0000313" key="2">
    <source>
        <dbReference type="Proteomes" id="UP001604277"/>
    </source>
</evidence>
<proteinExistence type="predicted"/>
<evidence type="ECO:0000313" key="1">
    <source>
        <dbReference type="EMBL" id="KAL2500976.1"/>
    </source>
</evidence>
<organism evidence="1 2">
    <name type="scientific">Forsythia ovata</name>
    <dbReference type="NCBI Taxonomy" id="205694"/>
    <lineage>
        <taxon>Eukaryota</taxon>
        <taxon>Viridiplantae</taxon>
        <taxon>Streptophyta</taxon>
        <taxon>Embryophyta</taxon>
        <taxon>Tracheophyta</taxon>
        <taxon>Spermatophyta</taxon>
        <taxon>Magnoliopsida</taxon>
        <taxon>eudicotyledons</taxon>
        <taxon>Gunneridae</taxon>
        <taxon>Pentapetalae</taxon>
        <taxon>asterids</taxon>
        <taxon>lamiids</taxon>
        <taxon>Lamiales</taxon>
        <taxon>Oleaceae</taxon>
        <taxon>Forsythieae</taxon>
        <taxon>Forsythia</taxon>
    </lineage>
</organism>
<keyword evidence="2" id="KW-1185">Reference proteome</keyword>
<dbReference type="EMBL" id="JBFOLJ010000010">
    <property type="protein sequence ID" value="KAL2500976.1"/>
    <property type="molecule type" value="Genomic_DNA"/>
</dbReference>
<sequence length="127" mass="14152">MAETYSTTTLPFNSIPGSQQHTDVIDFTKTPTRAAARTCKDVTNCSDNENTYSNDLEAICLSTKDDMFLYVIATTKDNKTDEYKFNIIFILDPTSAAPKHKDGESKKIKVVSCIDESSDITKHHHVA</sequence>
<accession>A0ABD1SJS2</accession>
<dbReference type="AlphaFoldDB" id="A0ABD1SJS2"/>